<evidence type="ECO:0000256" key="2">
    <source>
        <dbReference type="ARBA" id="ARBA00004429"/>
    </source>
</evidence>
<comment type="function">
    <text evidence="15">Member of the two-component regulatory system DctB/DctD involved in the transport of C4-dicarboxylates. DctB functions as a membrane-associated protein kinase that phosphorylates DctD in response to environmental signals.</text>
</comment>
<keyword evidence="4" id="KW-1003">Cell membrane</keyword>
<organism evidence="20 21">
    <name type="scientific">Roseinatronobacter thiooxidans</name>
    <dbReference type="NCBI Taxonomy" id="121821"/>
    <lineage>
        <taxon>Bacteria</taxon>
        <taxon>Pseudomonadati</taxon>
        <taxon>Pseudomonadota</taxon>
        <taxon>Alphaproteobacteria</taxon>
        <taxon>Rhodobacterales</taxon>
        <taxon>Paracoccaceae</taxon>
        <taxon>Roseinatronobacter</taxon>
    </lineage>
</organism>
<evidence type="ECO:0000256" key="6">
    <source>
        <dbReference type="ARBA" id="ARBA00022553"/>
    </source>
</evidence>
<keyword evidence="12 18" id="KW-1133">Transmembrane helix</keyword>
<dbReference type="SMART" id="SM00388">
    <property type="entry name" value="HisKA"/>
    <property type="match status" value="1"/>
</dbReference>
<dbReference type="SUPFAM" id="SSF103190">
    <property type="entry name" value="Sensory domain-like"/>
    <property type="match status" value="1"/>
</dbReference>
<name>A0A2W7Q2H3_9RHOB</name>
<dbReference type="Pfam" id="PF02518">
    <property type="entry name" value="HATPase_c"/>
    <property type="match status" value="1"/>
</dbReference>
<dbReference type="Gene3D" id="3.30.565.10">
    <property type="entry name" value="Histidine kinase-like ATPase, C-terminal domain"/>
    <property type="match status" value="1"/>
</dbReference>
<dbReference type="CDD" id="cd00082">
    <property type="entry name" value="HisKA"/>
    <property type="match status" value="1"/>
</dbReference>
<comment type="caution">
    <text evidence="20">The sequence shown here is derived from an EMBL/GenBank/DDBJ whole genome shotgun (WGS) entry which is preliminary data.</text>
</comment>
<keyword evidence="14 18" id="KW-0472">Membrane</keyword>
<evidence type="ECO:0000256" key="12">
    <source>
        <dbReference type="ARBA" id="ARBA00022989"/>
    </source>
</evidence>
<evidence type="ECO:0000256" key="7">
    <source>
        <dbReference type="ARBA" id="ARBA00022679"/>
    </source>
</evidence>
<comment type="subcellular location">
    <subcellularLocation>
        <location evidence="2">Cell inner membrane</location>
        <topology evidence="2">Multi-pass membrane protein</topology>
    </subcellularLocation>
</comment>
<feature type="domain" description="Histidine kinase" evidence="19">
    <location>
        <begin position="393"/>
        <end position="606"/>
    </location>
</feature>
<dbReference type="PANTHER" id="PTHR43065:SF46">
    <property type="entry name" value="C4-DICARBOXYLATE TRANSPORT SENSOR PROTEIN DCTB"/>
    <property type="match status" value="1"/>
</dbReference>
<dbReference type="InterPro" id="IPR005467">
    <property type="entry name" value="His_kinase_dom"/>
</dbReference>
<dbReference type="InterPro" id="IPR017055">
    <property type="entry name" value="Sig_transdc_His_kinase_DctB"/>
</dbReference>
<evidence type="ECO:0000256" key="9">
    <source>
        <dbReference type="ARBA" id="ARBA00022741"/>
    </source>
</evidence>
<evidence type="ECO:0000256" key="17">
    <source>
        <dbReference type="SAM" id="Coils"/>
    </source>
</evidence>
<evidence type="ECO:0000256" key="3">
    <source>
        <dbReference type="ARBA" id="ARBA00012438"/>
    </source>
</evidence>
<evidence type="ECO:0000256" key="13">
    <source>
        <dbReference type="ARBA" id="ARBA00023012"/>
    </source>
</evidence>
<sequence length="614" mass="67464">MQRLSTMKLAAVLLLCLAVLAGLSWLGHTQTRAKAFQDLHERGQNTLSLAESSLRGQLARFERLPELLADERVIRSLLLSPTNSDLVMAANLYLRDTANLLGASDVYVMYRDGVTLAASNFDQPHSFVGGNFAFRPYFFDAMQKGEGRFFALGTTSNKRGYYFGAPIDVAGQRRGVMVIKIDVDEIEQAWASDDLRILVTDPENIIFLSNRPDWLFHAFGELTPERLARTEETRRYANAPLGEIAYRAHTDSHGFRLLTGPGSDVDASEYLVVAREMPQANWVVQVLLPTRAARAQAAASVAIGLSLAGIVALLGLIVWQRRRQLALRLAMEQAAKDDLERRVVQRTSELRDANIALEDEVAERRAAEARLRKTQSELVQAGKLAALGQMSAALSHEFNQPLGAARNYAENAQLLLDRGRGDEARANIDRIVGMIDRMTRISRHLRNFARKPNQQLRPVALAESVLAAQELLGWRLAKTGVTLEVDLGDVPLTVTGGPVRLQQVLVNLLSNAIDAVEGGADKRLHLRARRTGRGVQITLRDHGPGVAEGVQARIFDPFFSTKEVGKGLGLGLSISYNIVRDFGGQLFMRNHPEGGAEFTLNLQAAAAASIEAAQ</sequence>
<dbReference type="Pfam" id="PF00512">
    <property type="entry name" value="HisKA"/>
    <property type="match status" value="1"/>
</dbReference>
<evidence type="ECO:0000256" key="8">
    <source>
        <dbReference type="ARBA" id="ARBA00022692"/>
    </source>
</evidence>
<evidence type="ECO:0000256" key="18">
    <source>
        <dbReference type="SAM" id="Phobius"/>
    </source>
</evidence>
<dbReference type="GO" id="GO:0000155">
    <property type="term" value="F:phosphorelay sensor kinase activity"/>
    <property type="evidence" value="ECO:0007669"/>
    <property type="project" value="InterPro"/>
</dbReference>
<dbReference type="GO" id="GO:0005886">
    <property type="term" value="C:plasma membrane"/>
    <property type="evidence" value="ECO:0007669"/>
    <property type="project" value="UniProtKB-SubCell"/>
</dbReference>
<dbReference type="PRINTS" id="PR00344">
    <property type="entry name" value="BCTRLSENSOR"/>
</dbReference>
<dbReference type="EC" id="2.7.13.3" evidence="3"/>
<dbReference type="Gene3D" id="1.10.287.130">
    <property type="match status" value="1"/>
</dbReference>
<evidence type="ECO:0000256" key="14">
    <source>
        <dbReference type="ARBA" id="ARBA00023136"/>
    </source>
</evidence>
<evidence type="ECO:0000256" key="15">
    <source>
        <dbReference type="ARBA" id="ARBA00059004"/>
    </source>
</evidence>
<keyword evidence="10 20" id="KW-0418">Kinase</keyword>
<feature type="coiled-coil region" evidence="17">
    <location>
        <begin position="322"/>
        <end position="377"/>
    </location>
</feature>
<dbReference type="FunFam" id="1.10.287.130:FF:000049">
    <property type="entry name" value="C4-dicarboxylate transport sensor protein DctB"/>
    <property type="match status" value="1"/>
</dbReference>
<keyword evidence="21" id="KW-1185">Reference proteome</keyword>
<reference evidence="20 21" key="1">
    <citation type="submission" date="2018-06" db="EMBL/GenBank/DDBJ databases">
        <title>Genomic Encyclopedia of Archaeal and Bacterial Type Strains, Phase II (KMG-II): from individual species to whole genera.</title>
        <authorList>
            <person name="Goeker M."/>
        </authorList>
    </citation>
    <scope>NUCLEOTIDE SEQUENCE [LARGE SCALE GENOMIC DNA]</scope>
    <source>
        <strain evidence="20 21">DSM 13087</strain>
    </source>
</reference>
<evidence type="ECO:0000256" key="11">
    <source>
        <dbReference type="ARBA" id="ARBA00022840"/>
    </source>
</evidence>
<accession>A0A2W7Q2H3</accession>
<keyword evidence="6" id="KW-0597">Phosphoprotein</keyword>
<feature type="transmembrane region" description="Helical" evidence="18">
    <location>
        <begin position="297"/>
        <end position="319"/>
    </location>
</feature>
<evidence type="ECO:0000256" key="16">
    <source>
        <dbReference type="ARBA" id="ARBA00073143"/>
    </source>
</evidence>
<dbReference type="PANTHER" id="PTHR43065">
    <property type="entry name" value="SENSOR HISTIDINE KINASE"/>
    <property type="match status" value="1"/>
</dbReference>
<dbReference type="InterPro" id="IPR029151">
    <property type="entry name" value="Sensor-like_sf"/>
</dbReference>
<keyword evidence="7" id="KW-0808">Transferase</keyword>
<dbReference type="PROSITE" id="PS50109">
    <property type="entry name" value="HIS_KIN"/>
    <property type="match status" value="1"/>
</dbReference>
<dbReference type="Proteomes" id="UP000249364">
    <property type="component" value="Unassembled WGS sequence"/>
</dbReference>
<dbReference type="InterPro" id="IPR004358">
    <property type="entry name" value="Sig_transdc_His_kin-like_C"/>
</dbReference>
<keyword evidence="9" id="KW-0547">Nucleotide-binding</keyword>
<evidence type="ECO:0000256" key="10">
    <source>
        <dbReference type="ARBA" id="ARBA00022777"/>
    </source>
</evidence>
<gene>
    <name evidence="20" type="ORF">LY56_02152</name>
</gene>
<dbReference type="InterPro" id="IPR003594">
    <property type="entry name" value="HATPase_dom"/>
</dbReference>
<dbReference type="AlphaFoldDB" id="A0A2W7Q2H3"/>
<comment type="catalytic activity">
    <reaction evidence="1">
        <text>ATP + protein L-histidine = ADP + protein N-phospho-L-histidine.</text>
        <dbReference type="EC" id="2.7.13.3"/>
    </reaction>
</comment>
<dbReference type="InterPro" id="IPR036890">
    <property type="entry name" value="HATPase_C_sf"/>
</dbReference>
<dbReference type="GO" id="GO:0005524">
    <property type="term" value="F:ATP binding"/>
    <property type="evidence" value="ECO:0007669"/>
    <property type="project" value="UniProtKB-KW"/>
</dbReference>
<evidence type="ECO:0000313" key="21">
    <source>
        <dbReference type="Proteomes" id="UP000249364"/>
    </source>
</evidence>
<dbReference type="Gene3D" id="3.30.450.20">
    <property type="entry name" value="PAS domain"/>
    <property type="match status" value="2"/>
</dbReference>
<dbReference type="PIRSF" id="PIRSF036431">
    <property type="entry name" value="STHK_DctB"/>
    <property type="match status" value="1"/>
</dbReference>
<dbReference type="InterPro" id="IPR003661">
    <property type="entry name" value="HisK_dim/P_dom"/>
</dbReference>
<dbReference type="SUPFAM" id="SSF55874">
    <property type="entry name" value="ATPase domain of HSP90 chaperone/DNA topoisomerase II/histidine kinase"/>
    <property type="match status" value="1"/>
</dbReference>
<evidence type="ECO:0000256" key="4">
    <source>
        <dbReference type="ARBA" id="ARBA00022475"/>
    </source>
</evidence>
<keyword evidence="11" id="KW-0067">ATP-binding</keyword>
<proteinExistence type="predicted"/>
<dbReference type="STRING" id="121821.GCA_001870675_00558"/>
<evidence type="ECO:0000256" key="5">
    <source>
        <dbReference type="ARBA" id="ARBA00022519"/>
    </source>
</evidence>
<protein>
    <recommendedName>
        <fullName evidence="16">C4-dicarboxylate transport sensor protein DctB</fullName>
        <ecNumber evidence="3">2.7.13.3</ecNumber>
    </recommendedName>
</protein>
<dbReference type="InterPro" id="IPR036097">
    <property type="entry name" value="HisK_dim/P_sf"/>
</dbReference>
<dbReference type="RefSeq" id="WP_211307060.1">
    <property type="nucleotide sequence ID" value="NZ_MEHT01000012.1"/>
</dbReference>
<evidence type="ECO:0000259" key="19">
    <source>
        <dbReference type="PROSITE" id="PS50109"/>
    </source>
</evidence>
<dbReference type="EMBL" id="QKZQ01000009">
    <property type="protein sequence ID" value="PZX42163.1"/>
    <property type="molecule type" value="Genomic_DNA"/>
</dbReference>
<keyword evidence="5" id="KW-0997">Cell inner membrane</keyword>
<keyword evidence="13" id="KW-0902">Two-component regulatory system</keyword>
<dbReference type="SMART" id="SM00387">
    <property type="entry name" value="HATPase_c"/>
    <property type="match status" value="1"/>
</dbReference>
<keyword evidence="8 18" id="KW-0812">Transmembrane</keyword>
<evidence type="ECO:0000313" key="20">
    <source>
        <dbReference type="EMBL" id="PZX42163.1"/>
    </source>
</evidence>
<keyword evidence="17" id="KW-0175">Coiled coil</keyword>
<dbReference type="SUPFAM" id="SSF47384">
    <property type="entry name" value="Homodimeric domain of signal transducing histidine kinase"/>
    <property type="match status" value="1"/>
</dbReference>
<evidence type="ECO:0000256" key="1">
    <source>
        <dbReference type="ARBA" id="ARBA00000085"/>
    </source>
</evidence>